<dbReference type="SMART" id="SM00717">
    <property type="entry name" value="SANT"/>
    <property type="match status" value="3"/>
</dbReference>
<name>A0ABR2H951_9EUKA</name>
<feature type="domain" description="HTH myb-type" evidence="2">
    <location>
        <begin position="19"/>
        <end position="70"/>
    </location>
</feature>
<dbReference type="Gene3D" id="1.10.10.60">
    <property type="entry name" value="Homeodomain-like"/>
    <property type="match status" value="3"/>
</dbReference>
<feature type="domain" description="Myb-like" evidence="1">
    <location>
        <begin position="71"/>
        <end position="122"/>
    </location>
</feature>
<dbReference type="InterPro" id="IPR009057">
    <property type="entry name" value="Homeodomain-like_sf"/>
</dbReference>
<dbReference type="PANTHER" id="PTHR45614:SF25">
    <property type="entry name" value="MYB PROTEIN"/>
    <property type="match status" value="1"/>
</dbReference>
<dbReference type="Proteomes" id="UP001470230">
    <property type="component" value="Unassembled WGS sequence"/>
</dbReference>
<dbReference type="PROSITE" id="PS51294">
    <property type="entry name" value="HTH_MYB"/>
    <property type="match status" value="3"/>
</dbReference>
<dbReference type="InterPro" id="IPR017930">
    <property type="entry name" value="Myb_dom"/>
</dbReference>
<dbReference type="EMBL" id="JAPFFF010000037">
    <property type="protein sequence ID" value="KAK8842739.1"/>
    <property type="molecule type" value="Genomic_DNA"/>
</dbReference>
<evidence type="ECO:0000259" key="1">
    <source>
        <dbReference type="PROSITE" id="PS50090"/>
    </source>
</evidence>
<dbReference type="CDD" id="cd00167">
    <property type="entry name" value="SANT"/>
    <property type="match status" value="3"/>
</dbReference>
<feature type="domain" description="Myb-like" evidence="1">
    <location>
        <begin position="19"/>
        <end position="70"/>
    </location>
</feature>
<dbReference type="InterPro" id="IPR050560">
    <property type="entry name" value="MYB_TF"/>
</dbReference>
<evidence type="ECO:0008006" key="5">
    <source>
        <dbReference type="Google" id="ProtNLM"/>
    </source>
</evidence>
<dbReference type="SUPFAM" id="SSF46689">
    <property type="entry name" value="Homeodomain-like"/>
    <property type="match status" value="2"/>
</dbReference>
<evidence type="ECO:0000313" key="3">
    <source>
        <dbReference type="EMBL" id="KAK8842739.1"/>
    </source>
</evidence>
<keyword evidence="4" id="KW-1185">Reference proteome</keyword>
<dbReference type="Pfam" id="PF00249">
    <property type="entry name" value="Myb_DNA-binding"/>
    <property type="match status" value="1"/>
</dbReference>
<proteinExistence type="predicted"/>
<feature type="domain" description="HTH myb-type" evidence="2">
    <location>
        <begin position="131"/>
        <end position="177"/>
    </location>
</feature>
<accession>A0ABR2H951</accession>
<gene>
    <name evidence="3" type="ORF">M9Y10_025602</name>
</gene>
<dbReference type="InterPro" id="IPR001005">
    <property type="entry name" value="SANT/Myb"/>
</dbReference>
<feature type="domain" description="HTH myb-type" evidence="2">
    <location>
        <begin position="71"/>
        <end position="126"/>
    </location>
</feature>
<comment type="caution">
    <text evidence="3">The sequence shown here is derived from an EMBL/GenBank/DDBJ whole genome shotgun (WGS) entry which is preliminary data.</text>
</comment>
<dbReference type="Pfam" id="PF13921">
    <property type="entry name" value="Myb_DNA-bind_6"/>
    <property type="match status" value="1"/>
</dbReference>
<evidence type="ECO:0000259" key="2">
    <source>
        <dbReference type="PROSITE" id="PS51294"/>
    </source>
</evidence>
<dbReference type="PROSITE" id="PS50090">
    <property type="entry name" value="MYB_LIKE"/>
    <property type="match status" value="3"/>
</dbReference>
<dbReference type="PANTHER" id="PTHR45614">
    <property type="entry name" value="MYB PROTEIN-RELATED"/>
    <property type="match status" value="1"/>
</dbReference>
<sequence>MRRKANPALAPTRVRMQTNNCIKKVRWTKEEDELLFQLLKDVDNPNWPFIAKNFPTKTTQQVSERWEKVLNPKLIKGSWTREEDQTIINFVRDNGSKNWTQLAALLPGRIGKQCRERWRNHLDPNINHSMWTNDEDLQLLKLHEKFGNAWVKISQMMPGRSDNAIKNRWNSTLKKVDPQHLVAGSNSNVPNNCNINNNLNLNYLTLHNSPGMIQNVSGIESFTNIVVPAVSDTSSSNLLTKNNIFDSIDAIKHSKYAVCKVSASVDNNENSKDIEDNNISIDPNIISKKGNHERDAFEKDEIVQTDKNSSRISLLSPFKNLISPGIQKVQSSSVKETSPRAGTVESNRQKFLVLLEREEVNDKTDKC</sequence>
<reference evidence="3 4" key="1">
    <citation type="submission" date="2024-04" db="EMBL/GenBank/DDBJ databases">
        <title>Tritrichomonas musculus Genome.</title>
        <authorList>
            <person name="Alves-Ferreira E."/>
            <person name="Grigg M."/>
            <person name="Lorenzi H."/>
            <person name="Galac M."/>
        </authorList>
    </citation>
    <scope>NUCLEOTIDE SEQUENCE [LARGE SCALE GENOMIC DNA]</scope>
    <source>
        <strain evidence="3 4">EAF2021</strain>
    </source>
</reference>
<organism evidence="3 4">
    <name type="scientific">Tritrichomonas musculus</name>
    <dbReference type="NCBI Taxonomy" id="1915356"/>
    <lineage>
        <taxon>Eukaryota</taxon>
        <taxon>Metamonada</taxon>
        <taxon>Parabasalia</taxon>
        <taxon>Tritrichomonadida</taxon>
        <taxon>Tritrichomonadidae</taxon>
        <taxon>Tritrichomonas</taxon>
    </lineage>
</organism>
<protein>
    <recommendedName>
        <fullName evidence="5">Myb-like DNA-binding domain containing protein</fullName>
    </recommendedName>
</protein>
<feature type="domain" description="Myb-like" evidence="1">
    <location>
        <begin position="123"/>
        <end position="173"/>
    </location>
</feature>
<evidence type="ECO:0000313" key="4">
    <source>
        <dbReference type="Proteomes" id="UP001470230"/>
    </source>
</evidence>